<evidence type="ECO:0000259" key="2">
    <source>
        <dbReference type="Pfam" id="PF01557"/>
    </source>
</evidence>
<organism evidence="3 4">
    <name type="scientific">Hymenobacter sedentarius</name>
    <dbReference type="NCBI Taxonomy" id="1411621"/>
    <lineage>
        <taxon>Bacteria</taxon>
        <taxon>Pseudomonadati</taxon>
        <taxon>Bacteroidota</taxon>
        <taxon>Cytophagia</taxon>
        <taxon>Cytophagales</taxon>
        <taxon>Hymenobacteraceae</taxon>
        <taxon>Hymenobacter</taxon>
    </lineage>
</organism>
<name>A0A0U4C9F1_9BACT</name>
<reference evidence="3 4" key="1">
    <citation type="submission" date="2015-12" db="EMBL/GenBank/DDBJ databases">
        <authorList>
            <person name="Shamseldin A."/>
            <person name="Moawad H."/>
            <person name="Abd El-Rahim W.M."/>
            <person name="Sadowsky M.J."/>
        </authorList>
    </citation>
    <scope>NUCLEOTIDE SEQUENCE [LARGE SCALE GENOMIC DNA]</scope>
    <source>
        <strain evidence="3 4">DG5B</strain>
    </source>
</reference>
<dbReference type="Pfam" id="PF01557">
    <property type="entry name" value="FAA_hydrolase"/>
    <property type="match status" value="1"/>
</dbReference>
<dbReference type="PANTHER" id="PTHR11820">
    <property type="entry name" value="ACYLPYRUVASE"/>
    <property type="match status" value="1"/>
</dbReference>
<evidence type="ECO:0000313" key="4">
    <source>
        <dbReference type="Proteomes" id="UP000059542"/>
    </source>
</evidence>
<dbReference type="PANTHER" id="PTHR11820:SF7">
    <property type="entry name" value="ACYLPYRUVASE FAHD1, MITOCHONDRIAL"/>
    <property type="match status" value="1"/>
</dbReference>
<sequence>MKIICIGRNYADHIAELHNEVPAAPVIFLKPETALLQRGQPFFIPEFSQDIHHELELVLRVSKNGRHIDEQFAHTYFDAVGLGIDFTARDLQTELKKKGLPWELAKAFDGSAPISATFKPVTEIAELGNINFHLEVNGETRQTGNSGLMLHPFAKIISFVSKFISLKMGDLIFTGTPAGVGPVKMGDQLQGFLESEKLLELSVR</sequence>
<keyword evidence="1" id="KW-0479">Metal-binding</keyword>
<dbReference type="GO" id="GO:0018773">
    <property type="term" value="F:acetylpyruvate hydrolase activity"/>
    <property type="evidence" value="ECO:0007669"/>
    <property type="project" value="TreeGrafter"/>
</dbReference>
<dbReference type="GO" id="GO:0016853">
    <property type="term" value="F:isomerase activity"/>
    <property type="evidence" value="ECO:0007669"/>
    <property type="project" value="UniProtKB-KW"/>
</dbReference>
<gene>
    <name evidence="3" type="ORF">AUC43_18830</name>
</gene>
<dbReference type="STRING" id="1411621.AUC43_18830"/>
<keyword evidence="4" id="KW-1185">Reference proteome</keyword>
<evidence type="ECO:0000256" key="1">
    <source>
        <dbReference type="ARBA" id="ARBA00022723"/>
    </source>
</evidence>
<dbReference type="RefSeq" id="WP_068197387.1">
    <property type="nucleotide sequence ID" value="NZ_CP013909.1"/>
</dbReference>
<dbReference type="EMBL" id="CP013909">
    <property type="protein sequence ID" value="ALW86952.1"/>
    <property type="molecule type" value="Genomic_DNA"/>
</dbReference>
<dbReference type="AlphaFoldDB" id="A0A0U4C9F1"/>
<dbReference type="GO" id="GO:0046872">
    <property type="term" value="F:metal ion binding"/>
    <property type="evidence" value="ECO:0007669"/>
    <property type="project" value="UniProtKB-KW"/>
</dbReference>
<proteinExistence type="predicted"/>
<keyword evidence="3" id="KW-0413">Isomerase</keyword>
<dbReference type="OrthoDB" id="9805307at2"/>
<dbReference type="KEGG" id="hyg:AUC43_18830"/>
<dbReference type="Proteomes" id="UP000059542">
    <property type="component" value="Chromosome"/>
</dbReference>
<dbReference type="InterPro" id="IPR011234">
    <property type="entry name" value="Fumarylacetoacetase-like_C"/>
</dbReference>
<dbReference type="Gene3D" id="3.90.850.10">
    <property type="entry name" value="Fumarylacetoacetase-like, C-terminal domain"/>
    <property type="match status" value="1"/>
</dbReference>
<evidence type="ECO:0000313" key="3">
    <source>
        <dbReference type="EMBL" id="ALW86952.1"/>
    </source>
</evidence>
<feature type="domain" description="Fumarylacetoacetase-like C-terminal" evidence="2">
    <location>
        <begin position="2"/>
        <end position="188"/>
    </location>
</feature>
<dbReference type="InterPro" id="IPR036663">
    <property type="entry name" value="Fumarylacetoacetase_C_sf"/>
</dbReference>
<protein>
    <submittedName>
        <fullName evidence="3">2-hydroxyhepta-2,4-diene-1,7-dioate isomerase</fullName>
    </submittedName>
</protein>
<accession>A0A0U4C9F1</accession>
<dbReference type="SUPFAM" id="SSF56529">
    <property type="entry name" value="FAH"/>
    <property type="match status" value="1"/>
</dbReference>